<accession>A0ABW4W2N6</accession>
<dbReference type="PANTHER" id="PTHR30250">
    <property type="entry name" value="PST FAMILY PREDICTED COLANIC ACID TRANSPORTER"/>
    <property type="match status" value="1"/>
</dbReference>
<dbReference type="SUPFAM" id="SSF81665">
    <property type="entry name" value="Calcium ATPase, transmembrane domain M"/>
    <property type="match status" value="1"/>
</dbReference>
<feature type="transmembrane region" description="Helical" evidence="7">
    <location>
        <begin position="12"/>
        <end position="34"/>
    </location>
</feature>
<dbReference type="EMBL" id="JBHUHQ010000015">
    <property type="protein sequence ID" value="MFD2044565.1"/>
    <property type="molecule type" value="Genomic_DNA"/>
</dbReference>
<organism evidence="8 9">
    <name type="scientific">Ornithinibacillus salinisoli</name>
    <dbReference type="NCBI Taxonomy" id="1848459"/>
    <lineage>
        <taxon>Bacteria</taxon>
        <taxon>Bacillati</taxon>
        <taxon>Bacillota</taxon>
        <taxon>Bacilli</taxon>
        <taxon>Bacillales</taxon>
        <taxon>Bacillaceae</taxon>
        <taxon>Ornithinibacillus</taxon>
    </lineage>
</organism>
<keyword evidence="4 7" id="KW-0812">Transmembrane</keyword>
<evidence type="ECO:0000256" key="7">
    <source>
        <dbReference type="SAM" id="Phobius"/>
    </source>
</evidence>
<dbReference type="PANTHER" id="PTHR30250:SF10">
    <property type="entry name" value="LIPOPOLYSACCHARIDE BIOSYNTHESIS PROTEIN WZXC"/>
    <property type="match status" value="1"/>
</dbReference>
<gene>
    <name evidence="8" type="ORF">ACFSJF_09825</name>
</gene>
<evidence type="ECO:0000256" key="2">
    <source>
        <dbReference type="ARBA" id="ARBA00007430"/>
    </source>
</evidence>
<keyword evidence="9" id="KW-1185">Reference proteome</keyword>
<evidence type="ECO:0000313" key="9">
    <source>
        <dbReference type="Proteomes" id="UP001597383"/>
    </source>
</evidence>
<sequence>MNRIKNLFNDGFFRSVMTLTSGSIFAQALTILVAPLLTRIYSPKELGVYTLILTAESLFGSIICGRYDVAIVTEPDKKRIYPIIKLSFFITIIFSLIASIGYGSYYFLLQDEYRNYSYAIIFIFAMLLVNGLMRTLEAYNNRYKEYKVMTSVYVLKTLAQNFGSVVLGVLKFGVFGLLISHTVGMLAGLKKQSITMKSHLKEILSSSKAEMNVVMKSHYRLPLYSAPAAFANRFSYASIALFIESLFGLSVLGLYSISYKVLGLPLTVMSNNVAKVFFQEASREYDETGKFAKSFTKTSIILLLIAIPMVLALYYLAPIAFEIVFGSGWKEAGVYVQILAPMFGVRFVVNTVAYGLQVVKKQQLELGLQLMFIISSVACLVISKLLDFNVHQYLMSITIVFSLVYVIYFISIMKFAYGKR</sequence>
<evidence type="ECO:0000256" key="3">
    <source>
        <dbReference type="ARBA" id="ARBA00022475"/>
    </source>
</evidence>
<dbReference type="InterPro" id="IPR023298">
    <property type="entry name" value="ATPase_P-typ_TM_dom_sf"/>
</dbReference>
<feature type="transmembrane region" description="Helical" evidence="7">
    <location>
        <begin position="115"/>
        <end position="133"/>
    </location>
</feature>
<dbReference type="RefSeq" id="WP_377556208.1">
    <property type="nucleotide sequence ID" value="NZ_JBHUHQ010000015.1"/>
</dbReference>
<keyword evidence="5 7" id="KW-1133">Transmembrane helix</keyword>
<feature type="transmembrane region" description="Helical" evidence="7">
    <location>
        <begin position="86"/>
        <end position="109"/>
    </location>
</feature>
<reference evidence="9" key="1">
    <citation type="journal article" date="2019" name="Int. J. Syst. Evol. Microbiol.">
        <title>The Global Catalogue of Microorganisms (GCM) 10K type strain sequencing project: providing services to taxonomists for standard genome sequencing and annotation.</title>
        <authorList>
            <consortium name="The Broad Institute Genomics Platform"/>
            <consortium name="The Broad Institute Genome Sequencing Center for Infectious Disease"/>
            <person name="Wu L."/>
            <person name="Ma J."/>
        </authorList>
    </citation>
    <scope>NUCLEOTIDE SEQUENCE [LARGE SCALE GENOMIC DNA]</scope>
    <source>
        <strain evidence="9">R28</strain>
    </source>
</reference>
<feature type="transmembrane region" description="Helical" evidence="7">
    <location>
        <begin position="392"/>
        <end position="417"/>
    </location>
</feature>
<proteinExistence type="inferred from homology"/>
<feature type="transmembrane region" description="Helical" evidence="7">
    <location>
        <begin position="234"/>
        <end position="255"/>
    </location>
</feature>
<comment type="similarity">
    <text evidence="2">Belongs to the polysaccharide synthase family.</text>
</comment>
<feature type="transmembrane region" description="Helical" evidence="7">
    <location>
        <begin position="333"/>
        <end position="354"/>
    </location>
</feature>
<feature type="transmembrane region" description="Helical" evidence="7">
    <location>
        <begin position="46"/>
        <end position="65"/>
    </location>
</feature>
<dbReference type="Pfam" id="PF13440">
    <property type="entry name" value="Polysacc_synt_3"/>
    <property type="match status" value="1"/>
</dbReference>
<evidence type="ECO:0000256" key="4">
    <source>
        <dbReference type="ARBA" id="ARBA00022692"/>
    </source>
</evidence>
<evidence type="ECO:0000313" key="8">
    <source>
        <dbReference type="EMBL" id="MFD2044565.1"/>
    </source>
</evidence>
<protein>
    <submittedName>
        <fullName evidence="8">Lipopolysaccharide biosynthesis protein</fullName>
    </submittedName>
</protein>
<feature type="transmembrane region" description="Helical" evidence="7">
    <location>
        <begin position="300"/>
        <end position="321"/>
    </location>
</feature>
<evidence type="ECO:0000256" key="1">
    <source>
        <dbReference type="ARBA" id="ARBA00004651"/>
    </source>
</evidence>
<comment type="subcellular location">
    <subcellularLocation>
        <location evidence="1">Cell membrane</location>
        <topology evidence="1">Multi-pass membrane protein</topology>
    </subcellularLocation>
</comment>
<name>A0ABW4W2N6_9BACI</name>
<feature type="transmembrane region" description="Helical" evidence="7">
    <location>
        <begin position="366"/>
        <end position="386"/>
    </location>
</feature>
<feature type="transmembrane region" description="Helical" evidence="7">
    <location>
        <begin position="153"/>
        <end position="179"/>
    </location>
</feature>
<dbReference type="InterPro" id="IPR050833">
    <property type="entry name" value="Poly_Biosynth_Transport"/>
</dbReference>
<keyword evidence="6 7" id="KW-0472">Membrane</keyword>
<evidence type="ECO:0000256" key="5">
    <source>
        <dbReference type="ARBA" id="ARBA00022989"/>
    </source>
</evidence>
<keyword evidence="3" id="KW-1003">Cell membrane</keyword>
<dbReference type="Proteomes" id="UP001597383">
    <property type="component" value="Unassembled WGS sequence"/>
</dbReference>
<evidence type="ECO:0000256" key="6">
    <source>
        <dbReference type="ARBA" id="ARBA00023136"/>
    </source>
</evidence>
<comment type="caution">
    <text evidence="8">The sequence shown here is derived from an EMBL/GenBank/DDBJ whole genome shotgun (WGS) entry which is preliminary data.</text>
</comment>